<protein>
    <submittedName>
        <fullName evidence="1">Uncharacterized protein</fullName>
    </submittedName>
</protein>
<sequence>MSCTKFFNVFLPKMRQDIMFCRHIGETNDFFDSALKFAALPMTASATLGIARILEYLNEVNSILLVHVGHINNKFVKEFTLSQKAYGIRKLLSSMFSSVEFRHLKHSTLINCSLVSLSTIFQEFPCCISLQLLMHVGHSKDRSYRTLRSRERLQISQLKRYRQLSNSELAF</sequence>
<name>A0A9Q1QL93_9CARY</name>
<comment type="caution">
    <text evidence="1">The sequence shown here is derived from an EMBL/GenBank/DDBJ whole genome shotgun (WGS) entry which is preliminary data.</text>
</comment>
<dbReference type="AlphaFoldDB" id="A0A9Q1QL93"/>
<accession>A0A9Q1QL93</accession>
<dbReference type="Proteomes" id="UP001153076">
    <property type="component" value="Unassembled WGS sequence"/>
</dbReference>
<reference evidence="1" key="1">
    <citation type="submission" date="2022-04" db="EMBL/GenBank/DDBJ databases">
        <title>Carnegiea gigantea Genome sequencing and assembly v2.</title>
        <authorList>
            <person name="Copetti D."/>
            <person name="Sanderson M.J."/>
            <person name="Burquez A."/>
            <person name="Wojciechowski M.F."/>
        </authorList>
    </citation>
    <scope>NUCLEOTIDE SEQUENCE</scope>
    <source>
        <strain evidence="1">SGP5-SGP5p</strain>
        <tissue evidence="1">Aerial part</tissue>
    </source>
</reference>
<evidence type="ECO:0000313" key="2">
    <source>
        <dbReference type="Proteomes" id="UP001153076"/>
    </source>
</evidence>
<organism evidence="1 2">
    <name type="scientific">Carnegiea gigantea</name>
    <dbReference type="NCBI Taxonomy" id="171969"/>
    <lineage>
        <taxon>Eukaryota</taxon>
        <taxon>Viridiplantae</taxon>
        <taxon>Streptophyta</taxon>
        <taxon>Embryophyta</taxon>
        <taxon>Tracheophyta</taxon>
        <taxon>Spermatophyta</taxon>
        <taxon>Magnoliopsida</taxon>
        <taxon>eudicotyledons</taxon>
        <taxon>Gunneridae</taxon>
        <taxon>Pentapetalae</taxon>
        <taxon>Caryophyllales</taxon>
        <taxon>Cactineae</taxon>
        <taxon>Cactaceae</taxon>
        <taxon>Cactoideae</taxon>
        <taxon>Echinocereeae</taxon>
        <taxon>Carnegiea</taxon>
    </lineage>
</organism>
<dbReference type="EMBL" id="JAKOGI010000068">
    <property type="protein sequence ID" value="KAJ8445904.1"/>
    <property type="molecule type" value="Genomic_DNA"/>
</dbReference>
<proteinExistence type="predicted"/>
<keyword evidence="2" id="KW-1185">Reference proteome</keyword>
<gene>
    <name evidence="1" type="ORF">Cgig2_009833</name>
</gene>
<evidence type="ECO:0000313" key="1">
    <source>
        <dbReference type="EMBL" id="KAJ8445904.1"/>
    </source>
</evidence>